<comment type="caution">
    <text evidence="1">The sequence shown here is derived from an EMBL/GenBank/DDBJ whole genome shotgun (WGS) entry which is preliminary data.</text>
</comment>
<gene>
    <name evidence="1" type="ORF">GCM10025791_34090</name>
</gene>
<dbReference type="EMBL" id="BAABLX010000029">
    <property type="protein sequence ID" value="GAA4950912.1"/>
    <property type="molecule type" value="Genomic_DNA"/>
</dbReference>
<accession>A0AAV3U5N2</accession>
<dbReference type="RefSeq" id="WP_345425155.1">
    <property type="nucleotide sequence ID" value="NZ_AP031496.1"/>
</dbReference>
<keyword evidence="2" id="KW-1185">Reference proteome</keyword>
<reference evidence="2" key="1">
    <citation type="journal article" date="2019" name="Int. J. Syst. Evol. Microbiol.">
        <title>The Global Catalogue of Microorganisms (GCM) 10K type strain sequencing project: providing services to taxonomists for standard genome sequencing and annotation.</title>
        <authorList>
            <consortium name="The Broad Institute Genomics Platform"/>
            <consortium name="The Broad Institute Genome Sequencing Center for Infectious Disease"/>
            <person name="Wu L."/>
            <person name="Ma J."/>
        </authorList>
    </citation>
    <scope>NUCLEOTIDE SEQUENCE [LARGE SCALE GENOMIC DNA]</scope>
    <source>
        <strain evidence="2">JCM 19134</strain>
    </source>
</reference>
<organism evidence="1 2">
    <name type="scientific">Halioxenophilus aromaticivorans</name>
    <dbReference type="NCBI Taxonomy" id="1306992"/>
    <lineage>
        <taxon>Bacteria</taxon>
        <taxon>Pseudomonadati</taxon>
        <taxon>Pseudomonadota</taxon>
        <taxon>Gammaproteobacteria</taxon>
        <taxon>Alteromonadales</taxon>
        <taxon>Alteromonadaceae</taxon>
        <taxon>Halioxenophilus</taxon>
    </lineage>
</organism>
<protein>
    <recommendedName>
        <fullName evidence="3">DUF5666 domain-containing protein</fullName>
    </recommendedName>
</protein>
<evidence type="ECO:0000313" key="1">
    <source>
        <dbReference type="EMBL" id="GAA4950912.1"/>
    </source>
</evidence>
<evidence type="ECO:0008006" key="3">
    <source>
        <dbReference type="Google" id="ProtNLM"/>
    </source>
</evidence>
<name>A0AAV3U5N2_9ALTE</name>
<sequence length="238" mass="26741">MESETLQQMPQEAQIHFTNEHRLEILSGDKEKVVGKVHSIRRRSTTKAGLARVAIVTDINIEVESFWGDYALEAHEELIIEDSAVIYYQGQSNENDRESTIVAQATAEGLDINATGDKKSDNFTALLPPGEYDATSLSIGWVFANRYLSRGVTEATLKILDLNDFKIKKTAVTQLDSAELEVQGQRLDCLRLAMKSKRKRTEQWFAQDDSGIWLIKEQGEDSDGKYALRPTSTVNTEN</sequence>
<proteinExistence type="predicted"/>
<dbReference type="AlphaFoldDB" id="A0AAV3U5N2"/>
<evidence type="ECO:0000313" key="2">
    <source>
        <dbReference type="Proteomes" id="UP001409585"/>
    </source>
</evidence>
<dbReference type="Proteomes" id="UP001409585">
    <property type="component" value="Unassembled WGS sequence"/>
</dbReference>